<dbReference type="InterPro" id="IPR049627">
    <property type="entry name" value="SLX8"/>
</dbReference>
<dbReference type="GO" id="GO:0033768">
    <property type="term" value="C:SUMO-targeted ubiquitin ligase complex"/>
    <property type="evidence" value="ECO:0007669"/>
    <property type="project" value="TreeGrafter"/>
</dbReference>
<keyword evidence="2 4" id="KW-0863">Zinc-finger</keyword>
<organism evidence="7 8">
    <name type="scientific">Colocasia esculenta</name>
    <name type="common">Wild taro</name>
    <name type="synonym">Arum esculentum</name>
    <dbReference type="NCBI Taxonomy" id="4460"/>
    <lineage>
        <taxon>Eukaryota</taxon>
        <taxon>Viridiplantae</taxon>
        <taxon>Streptophyta</taxon>
        <taxon>Embryophyta</taxon>
        <taxon>Tracheophyta</taxon>
        <taxon>Spermatophyta</taxon>
        <taxon>Magnoliopsida</taxon>
        <taxon>Liliopsida</taxon>
        <taxon>Araceae</taxon>
        <taxon>Aroideae</taxon>
        <taxon>Colocasieae</taxon>
        <taxon>Colocasia</taxon>
    </lineage>
</organism>
<dbReference type="SMART" id="SM00184">
    <property type="entry name" value="RING"/>
    <property type="match status" value="1"/>
</dbReference>
<dbReference type="EMBL" id="NMUH01006976">
    <property type="protein sequence ID" value="MQM16382.1"/>
    <property type="molecule type" value="Genomic_DNA"/>
</dbReference>
<keyword evidence="1" id="KW-0479">Metal-binding</keyword>
<dbReference type="GO" id="GO:0006511">
    <property type="term" value="P:ubiquitin-dependent protein catabolic process"/>
    <property type="evidence" value="ECO:0007669"/>
    <property type="project" value="TreeGrafter"/>
</dbReference>
<dbReference type="InterPro" id="IPR001841">
    <property type="entry name" value="Znf_RING"/>
</dbReference>
<keyword evidence="8" id="KW-1185">Reference proteome</keyword>
<evidence type="ECO:0000256" key="5">
    <source>
        <dbReference type="SAM" id="MobiDB-lite"/>
    </source>
</evidence>
<evidence type="ECO:0000256" key="2">
    <source>
        <dbReference type="ARBA" id="ARBA00022771"/>
    </source>
</evidence>
<evidence type="ECO:0000313" key="7">
    <source>
        <dbReference type="EMBL" id="MQM16382.1"/>
    </source>
</evidence>
<dbReference type="PANTHER" id="PTHR47094">
    <property type="entry name" value="ELFLESS, ISOFORM B"/>
    <property type="match status" value="1"/>
</dbReference>
<dbReference type="AlphaFoldDB" id="A0A843XAN7"/>
<dbReference type="PROSITE" id="PS00518">
    <property type="entry name" value="ZF_RING_1"/>
    <property type="match status" value="1"/>
</dbReference>
<comment type="caution">
    <text evidence="7">The sequence shown here is derived from an EMBL/GenBank/DDBJ whole genome shotgun (WGS) entry which is preliminary data.</text>
</comment>
<evidence type="ECO:0000256" key="3">
    <source>
        <dbReference type="ARBA" id="ARBA00022833"/>
    </source>
</evidence>
<dbReference type="GO" id="GO:0061630">
    <property type="term" value="F:ubiquitin protein ligase activity"/>
    <property type="evidence" value="ECO:0007669"/>
    <property type="project" value="InterPro"/>
</dbReference>
<dbReference type="GO" id="GO:0032183">
    <property type="term" value="F:SUMO binding"/>
    <property type="evidence" value="ECO:0007669"/>
    <property type="project" value="TreeGrafter"/>
</dbReference>
<dbReference type="PANTHER" id="PTHR47094:SF1">
    <property type="entry name" value="RING-TYPE E3 UBIQUITIN TRANSFERASE"/>
    <property type="match status" value="1"/>
</dbReference>
<dbReference type="Pfam" id="PF13639">
    <property type="entry name" value="zf-RING_2"/>
    <property type="match status" value="1"/>
</dbReference>
<dbReference type="Proteomes" id="UP000652761">
    <property type="component" value="Unassembled WGS sequence"/>
</dbReference>
<dbReference type="InterPro" id="IPR013083">
    <property type="entry name" value="Znf_RING/FYVE/PHD"/>
</dbReference>
<reference evidence="7" key="1">
    <citation type="submission" date="2017-07" db="EMBL/GenBank/DDBJ databases">
        <title>Taro Niue Genome Assembly and Annotation.</title>
        <authorList>
            <person name="Atibalentja N."/>
            <person name="Keating K."/>
            <person name="Fields C.J."/>
        </authorList>
    </citation>
    <scope>NUCLEOTIDE SEQUENCE</scope>
    <source>
        <strain evidence="7">Niue_2</strain>
        <tissue evidence="7">Leaf</tissue>
    </source>
</reference>
<sequence length="320" mass="35019">MFVSGRRGPFFPSLPTSSVDLLRGVLGIGDGDPGAAPRGGEEVLPNWGGYRRTTHDAQAIDRVPQALVPPPIVRRVLGRVRMNTRVSSRRPSKRRTSEANSSNGKRVLNVDTYVERGAPHVRIRMQDAPVMTSSAVPATDQPFGQQATRSNLLIDVEAIEDDVQMLSPSGGFSQGQNQSRRNLPVTIVLDEDSDVQAASSGVTMEDLAVTVTANNRNRQKLPPKRTIINCETYENVDFGHKTKKKCVMNATEPPKAAPKEPVFTCAICWGKMVDETSTICGHIFCQGCIKAAIQAQKKCPTCRRSLTMKNIHRVFLPSSN</sequence>
<evidence type="ECO:0000313" key="8">
    <source>
        <dbReference type="Proteomes" id="UP000652761"/>
    </source>
</evidence>
<proteinExistence type="predicted"/>
<dbReference type="SUPFAM" id="SSF57850">
    <property type="entry name" value="RING/U-box"/>
    <property type="match status" value="1"/>
</dbReference>
<gene>
    <name evidence="7" type="ORF">Taro_049338</name>
</gene>
<feature type="region of interest" description="Disordered" evidence="5">
    <location>
        <begin position="82"/>
        <end position="105"/>
    </location>
</feature>
<dbReference type="PROSITE" id="PS50089">
    <property type="entry name" value="ZF_RING_2"/>
    <property type="match status" value="1"/>
</dbReference>
<dbReference type="Gene3D" id="3.30.40.10">
    <property type="entry name" value="Zinc/RING finger domain, C3HC4 (zinc finger)"/>
    <property type="match status" value="1"/>
</dbReference>
<accession>A0A843XAN7</accession>
<dbReference type="GO" id="GO:0140082">
    <property type="term" value="F:SUMO-ubiquitin ligase activity"/>
    <property type="evidence" value="ECO:0007669"/>
    <property type="project" value="TreeGrafter"/>
</dbReference>
<keyword evidence="3" id="KW-0862">Zinc</keyword>
<dbReference type="InterPro" id="IPR017907">
    <property type="entry name" value="Znf_RING_CS"/>
</dbReference>
<evidence type="ECO:0000259" key="6">
    <source>
        <dbReference type="PROSITE" id="PS50089"/>
    </source>
</evidence>
<evidence type="ECO:0000256" key="4">
    <source>
        <dbReference type="PROSITE-ProRule" id="PRU00175"/>
    </source>
</evidence>
<protein>
    <recommendedName>
        <fullName evidence="6">RING-type domain-containing protein</fullName>
    </recommendedName>
</protein>
<feature type="domain" description="RING-type" evidence="6">
    <location>
        <begin position="265"/>
        <end position="303"/>
    </location>
</feature>
<dbReference type="GO" id="GO:0008270">
    <property type="term" value="F:zinc ion binding"/>
    <property type="evidence" value="ECO:0007669"/>
    <property type="project" value="UniProtKB-KW"/>
</dbReference>
<evidence type="ECO:0000256" key="1">
    <source>
        <dbReference type="ARBA" id="ARBA00022723"/>
    </source>
</evidence>
<dbReference type="OrthoDB" id="6105938at2759"/>
<name>A0A843XAN7_COLES</name>